<name>A0A1I1NJY6_9RHOB</name>
<protein>
    <submittedName>
        <fullName evidence="2">Uncharacterized conserved protein YjiS, DUF1127 family</fullName>
    </submittedName>
</protein>
<accession>A0A1I1NJY6</accession>
<evidence type="ECO:0000313" key="3">
    <source>
        <dbReference type="Proteomes" id="UP000231644"/>
    </source>
</evidence>
<organism evidence="2 3">
    <name type="scientific">Pseudooceanicola nitratireducens</name>
    <dbReference type="NCBI Taxonomy" id="517719"/>
    <lineage>
        <taxon>Bacteria</taxon>
        <taxon>Pseudomonadati</taxon>
        <taxon>Pseudomonadota</taxon>
        <taxon>Alphaproteobacteria</taxon>
        <taxon>Rhodobacterales</taxon>
        <taxon>Paracoccaceae</taxon>
        <taxon>Pseudooceanicola</taxon>
    </lineage>
</organism>
<reference evidence="2 3" key="1">
    <citation type="submission" date="2016-10" db="EMBL/GenBank/DDBJ databases">
        <authorList>
            <person name="de Groot N.N."/>
        </authorList>
    </citation>
    <scope>NUCLEOTIDE SEQUENCE [LARGE SCALE GENOMIC DNA]</scope>
    <source>
        <strain evidence="2 3">DSM 29619</strain>
    </source>
</reference>
<feature type="domain" description="YjiS-like" evidence="1">
    <location>
        <begin position="30"/>
        <end position="63"/>
    </location>
</feature>
<dbReference type="InterPro" id="IPR009506">
    <property type="entry name" value="YjiS-like"/>
</dbReference>
<keyword evidence="3" id="KW-1185">Reference proteome</keyword>
<dbReference type="Proteomes" id="UP000231644">
    <property type="component" value="Unassembled WGS sequence"/>
</dbReference>
<dbReference type="EMBL" id="FOLX01000001">
    <property type="protein sequence ID" value="SFC95043.1"/>
    <property type="molecule type" value="Genomic_DNA"/>
</dbReference>
<dbReference type="RefSeq" id="WP_244525608.1">
    <property type="nucleotide sequence ID" value="NZ_BAABWI010000002.1"/>
</dbReference>
<evidence type="ECO:0000259" key="1">
    <source>
        <dbReference type="Pfam" id="PF06568"/>
    </source>
</evidence>
<proteinExistence type="predicted"/>
<dbReference type="Pfam" id="PF06568">
    <property type="entry name" value="YjiS-like"/>
    <property type="match status" value="1"/>
</dbReference>
<dbReference type="STRING" id="517719.SAMN05421762_2887"/>
<dbReference type="AlphaFoldDB" id="A0A1I1NJY6"/>
<sequence>MSIYTMTPRAQTGLSTPIGRIGRTLSDLHLTLRAWNDRRVTRRLLSNLTDRELNDIGLQRHEIDELS</sequence>
<gene>
    <name evidence="2" type="ORF">SAMN05421762_2887</name>
</gene>
<evidence type="ECO:0000313" key="2">
    <source>
        <dbReference type="EMBL" id="SFC95043.1"/>
    </source>
</evidence>